<dbReference type="HOGENOM" id="CLU_000445_69_9_10"/>
<dbReference type="SUPFAM" id="SSF52172">
    <property type="entry name" value="CheY-like"/>
    <property type="match status" value="1"/>
</dbReference>
<dbReference type="RefSeq" id="WP_014799149.1">
    <property type="nucleotide sequence ID" value="NC_018018.1"/>
</dbReference>
<protein>
    <submittedName>
        <fullName evidence="8">Response regulator with CheY-like receiver domain and winged-helix DNA-binding domain</fullName>
    </submittedName>
</protein>
<dbReference type="GO" id="GO:0000160">
    <property type="term" value="P:phosphorelay signal transduction system"/>
    <property type="evidence" value="ECO:0007669"/>
    <property type="project" value="UniProtKB-KW"/>
</dbReference>
<evidence type="ECO:0000256" key="1">
    <source>
        <dbReference type="ARBA" id="ARBA00022553"/>
    </source>
</evidence>
<dbReference type="Proteomes" id="UP000006054">
    <property type="component" value="Chromosome"/>
</dbReference>
<dbReference type="AlphaFoldDB" id="I4AP38"/>
<dbReference type="GO" id="GO:0003677">
    <property type="term" value="F:DNA binding"/>
    <property type="evidence" value="ECO:0007669"/>
    <property type="project" value="UniProtKB-KW"/>
</dbReference>
<keyword evidence="4 8" id="KW-0238">DNA-binding</keyword>
<proteinExistence type="predicted"/>
<feature type="domain" description="Response regulatory" evidence="7">
    <location>
        <begin position="3"/>
        <end position="118"/>
    </location>
</feature>
<evidence type="ECO:0000256" key="4">
    <source>
        <dbReference type="ARBA" id="ARBA00023125"/>
    </source>
</evidence>
<dbReference type="PANTHER" id="PTHR44591">
    <property type="entry name" value="STRESS RESPONSE REGULATOR PROTEIN 1"/>
    <property type="match status" value="1"/>
</dbReference>
<feature type="modified residue" description="4-aspartylphosphate" evidence="6">
    <location>
        <position position="52"/>
    </location>
</feature>
<keyword evidence="2" id="KW-0902">Two-component regulatory system</keyword>
<gene>
    <name evidence="8" type="ordered locus">Fleli_3401</name>
</gene>
<dbReference type="InterPro" id="IPR001789">
    <property type="entry name" value="Sig_transdc_resp-reg_receiver"/>
</dbReference>
<dbReference type="Gene3D" id="3.40.50.2300">
    <property type="match status" value="1"/>
</dbReference>
<keyword evidence="5" id="KW-0804">Transcription</keyword>
<accession>I4AP38</accession>
<dbReference type="OrthoDB" id="9789181at2"/>
<keyword evidence="1 6" id="KW-0597">Phosphoprotein</keyword>
<dbReference type="CDD" id="cd17574">
    <property type="entry name" value="REC_OmpR"/>
    <property type="match status" value="1"/>
</dbReference>
<dbReference type="PANTHER" id="PTHR44591:SF3">
    <property type="entry name" value="RESPONSE REGULATORY DOMAIN-CONTAINING PROTEIN"/>
    <property type="match status" value="1"/>
</dbReference>
<dbReference type="KEGG" id="fli:Fleli_3401"/>
<dbReference type="EMBL" id="CP003345">
    <property type="protein sequence ID" value="AFM05723.1"/>
    <property type="molecule type" value="Genomic_DNA"/>
</dbReference>
<keyword evidence="9" id="KW-1185">Reference proteome</keyword>
<organism evidence="8 9">
    <name type="scientific">Bernardetia litoralis (strain ATCC 23117 / DSM 6794 / NBRC 15988 / NCIMB 1366 / Fx l1 / Sio-4)</name>
    <name type="common">Flexibacter litoralis</name>
    <dbReference type="NCBI Taxonomy" id="880071"/>
    <lineage>
        <taxon>Bacteria</taxon>
        <taxon>Pseudomonadati</taxon>
        <taxon>Bacteroidota</taxon>
        <taxon>Cytophagia</taxon>
        <taxon>Cytophagales</taxon>
        <taxon>Bernardetiaceae</taxon>
        <taxon>Bernardetia</taxon>
    </lineage>
</organism>
<evidence type="ECO:0000313" key="8">
    <source>
        <dbReference type="EMBL" id="AFM05723.1"/>
    </source>
</evidence>
<evidence type="ECO:0000256" key="2">
    <source>
        <dbReference type="ARBA" id="ARBA00023012"/>
    </source>
</evidence>
<dbReference type="FunFam" id="3.40.50.2300:FF:000001">
    <property type="entry name" value="DNA-binding response regulator PhoB"/>
    <property type="match status" value="1"/>
</dbReference>
<evidence type="ECO:0000259" key="7">
    <source>
        <dbReference type="PROSITE" id="PS50110"/>
    </source>
</evidence>
<dbReference type="PROSITE" id="PS50110">
    <property type="entry name" value="RESPONSE_REGULATORY"/>
    <property type="match status" value="1"/>
</dbReference>
<evidence type="ECO:0000313" key="9">
    <source>
        <dbReference type="Proteomes" id="UP000006054"/>
    </source>
</evidence>
<dbReference type="STRING" id="880071.Fleli_3401"/>
<name>I4AP38_BERLS</name>
<dbReference type="Pfam" id="PF00072">
    <property type="entry name" value="Response_reg"/>
    <property type="match status" value="1"/>
</dbReference>
<evidence type="ECO:0000256" key="6">
    <source>
        <dbReference type="PROSITE-ProRule" id="PRU00169"/>
    </source>
</evidence>
<evidence type="ECO:0000256" key="3">
    <source>
        <dbReference type="ARBA" id="ARBA00023015"/>
    </source>
</evidence>
<dbReference type="InterPro" id="IPR050595">
    <property type="entry name" value="Bact_response_regulator"/>
</dbReference>
<dbReference type="SMART" id="SM00448">
    <property type="entry name" value="REC"/>
    <property type="match status" value="1"/>
</dbReference>
<sequence>MNRILIADDEPNILLSLDFLMRKNGYEVFVARDGREAVEIIKKKKPDAVILDIMMPEMDGYEVCQFIRNNEESKTTKVIFLSAKSQPSDIEKGLTMANSYITKPFSTKDIVNEVKKLL</sequence>
<keyword evidence="3" id="KW-0805">Transcription regulation</keyword>
<reference evidence="9" key="1">
    <citation type="submission" date="2012-06" db="EMBL/GenBank/DDBJ databases">
        <title>The complete genome of Flexibacter litoralis DSM 6794.</title>
        <authorList>
            <person name="Lucas S."/>
            <person name="Copeland A."/>
            <person name="Lapidus A."/>
            <person name="Glavina del Rio T."/>
            <person name="Dalin E."/>
            <person name="Tice H."/>
            <person name="Bruce D."/>
            <person name="Goodwin L."/>
            <person name="Pitluck S."/>
            <person name="Peters L."/>
            <person name="Ovchinnikova G."/>
            <person name="Lu M."/>
            <person name="Kyrpides N."/>
            <person name="Mavromatis K."/>
            <person name="Ivanova N."/>
            <person name="Brettin T."/>
            <person name="Detter J.C."/>
            <person name="Han C."/>
            <person name="Larimer F."/>
            <person name="Land M."/>
            <person name="Hauser L."/>
            <person name="Markowitz V."/>
            <person name="Cheng J.-F."/>
            <person name="Hugenholtz P."/>
            <person name="Woyke T."/>
            <person name="Wu D."/>
            <person name="Spring S."/>
            <person name="Lang E."/>
            <person name="Kopitz M."/>
            <person name="Brambilla E."/>
            <person name="Klenk H.-P."/>
            <person name="Eisen J.A."/>
        </authorList>
    </citation>
    <scope>NUCLEOTIDE SEQUENCE [LARGE SCALE GENOMIC DNA]</scope>
    <source>
        <strain evidence="9">ATCC 23117 / DSM 6794 / NBRC 15988 / NCIMB 1366 / Sio-4</strain>
    </source>
</reference>
<dbReference type="eggNOG" id="COG0745">
    <property type="taxonomic scope" value="Bacteria"/>
</dbReference>
<evidence type="ECO:0000256" key="5">
    <source>
        <dbReference type="ARBA" id="ARBA00023163"/>
    </source>
</evidence>
<dbReference type="InterPro" id="IPR011006">
    <property type="entry name" value="CheY-like_superfamily"/>
</dbReference>